<dbReference type="Proteomes" id="UP001218218">
    <property type="component" value="Unassembled WGS sequence"/>
</dbReference>
<gene>
    <name evidence="1" type="ORF">DFH08DRAFT_805927</name>
</gene>
<protein>
    <submittedName>
        <fullName evidence="1">Uncharacterized protein</fullName>
    </submittedName>
</protein>
<organism evidence="1 2">
    <name type="scientific">Mycena albidolilacea</name>
    <dbReference type="NCBI Taxonomy" id="1033008"/>
    <lineage>
        <taxon>Eukaryota</taxon>
        <taxon>Fungi</taxon>
        <taxon>Dikarya</taxon>
        <taxon>Basidiomycota</taxon>
        <taxon>Agaricomycotina</taxon>
        <taxon>Agaricomycetes</taxon>
        <taxon>Agaricomycetidae</taxon>
        <taxon>Agaricales</taxon>
        <taxon>Marasmiineae</taxon>
        <taxon>Mycenaceae</taxon>
        <taxon>Mycena</taxon>
    </lineage>
</organism>
<evidence type="ECO:0000313" key="1">
    <source>
        <dbReference type="EMBL" id="KAJ7351191.1"/>
    </source>
</evidence>
<comment type="caution">
    <text evidence="1">The sequence shown here is derived from an EMBL/GenBank/DDBJ whole genome shotgun (WGS) entry which is preliminary data.</text>
</comment>
<name>A0AAD7A864_9AGAR</name>
<accession>A0AAD7A864</accession>
<evidence type="ECO:0000313" key="2">
    <source>
        <dbReference type="Proteomes" id="UP001218218"/>
    </source>
</evidence>
<reference evidence="1" key="1">
    <citation type="submission" date="2023-03" db="EMBL/GenBank/DDBJ databases">
        <title>Massive genome expansion in bonnet fungi (Mycena s.s.) driven by repeated elements and novel gene families across ecological guilds.</title>
        <authorList>
            <consortium name="Lawrence Berkeley National Laboratory"/>
            <person name="Harder C.B."/>
            <person name="Miyauchi S."/>
            <person name="Viragh M."/>
            <person name="Kuo A."/>
            <person name="Thoen E."/>
            <person name="Andreopoulos B."/>
            <person name="Lu D."/>
            <person name="Skrede I."/>
            <person name="Drula E."/>
            <person name="Henrissat B."/>
            <person name="Morin E."/>
            <person name="Kohler A."/>
            <person name="Barry K."/>
            <person name="LaButti K."/>
            <person name="Morin E."/>
            <person name="Salamov A."/>
            <person name="Lipzen A."/>
            <person name="Mereny Z."/>
            <person name="Hegedus B."/>
            <person name="Baldrian P."/>
            <person name="Stursova M."/>
            <person name="Weitz H."/>
            <person name="Taylor A."/>
            <person name="Grigoriev I.V."/>
            <person name="Nagy L.G."/>
            <person name="Martin F."/>
            <person name="Kauserud H."/>
        </authorList>
    </citation>
    <scope>NUCLEOTIDE SEQUENCE</scope>
    <source>
        <strain evidence="1">CBHHK002</strain>
    </source>
</reference>
<keyword evidence="2" id="KW-1185">Reference proteome</keyword>
<sequence length="135" mass="15361">MGNEDHKLSESTVKAIGGACTAAGNTMPTAFGTHTTLVGPVVLRNQFLRVKYFKHFLELAKIFEDCLKLTIDADYVDNELWEQIAAWVLTYKKIYYQYNLARLSTCTLTVHALLHIPDNILNGGPVWCYWNYITE</sequence>
<proteinExistence type="predicted"/>
<dbReference type="EMBL" id="JARIHO010000013">
    <property type="protein sequence ID" value="KAJ7351191.1"/>
    <property type="molecule type" value="Genomic_DNA"/>
</dbReference>
<dbReference type="AlphaFoldDB" id="A0AAD7A864"/>